<dbReference type="EMBL" id="JAUCMV010000001">
    <property type="protein sequence ID" value="KAK0427958.1"/>
    <property type="molecule type" value="Genomic_DNA"/>
</dbReference>
<evidence type="ECO:0008006" key="3">
    <source>
        <dbReference type="Google" id="ProtNLM"/>
    </source>
</evidence>
<proteinExistence type="predicted"/>
<organism evidence="1 2">
    <name type="scientific">Steinernema hermaphroditum</name>
    <dbReference type="NCBI Taxonomy" id="289476"/>
    <lineage>
        <taxon>Eukaryota</taxon>
        <taxon>Metazoa</taxon>
        <taxon>Ecdysozoa</taxon>
        <taxon>Nematoda</taxon>
        <taxon>Chromadorea</taxon>
        <taxon>Rhabditida</taxon>
        <taxon>Tylenchina</taxon>
        <taxon>Panagrolaimomorpha</taxon>
        <taxon>Strongyloidoidea</taxon>
        <taxon>Steinernematidae</taxon>
        <taxon>Steinernema</taxon>
    </lineage>
</organism>
<dbReference type="AlphaFoldDB" id="A0AA39IPA3"/>
<evidence type="ECO:0000313" key="2">
    <source>
        <dbReference type="Proteomes" id="UP001175271"/>
    </source>
</evidence>
<evidence type="ECO:0000313" key="1">
    <source>
        <dbReference type="EMBL" id="KAK0427958.1"/>
    </source>
</evidence>
<gene>
    <name evidence="1" type="ORF">QR680_010510</name>
</gene>
<protein>
    <recommendedName>
        <fullName evidence="3">F-box associated domain-containing protein</fullName>
    </recommendedName>
</protein>
<keyword evidence="2" id="KW-1185">Reference proteome</keyword>
<sequence length="322" mass="37010">MDCHHPFAYSIAPMFSRMDLRNMSKLNDCLGMESELALEKLMELHIGIQPVFKSDSGEIELKMKLCKPNTLPVYRCREPQMDWSEVEKKVKSGGVSQVRVDIFDTAERENNPHYDPNEVMKKVFNLVRLVNQRTLSFRDNKLSQSSWIIEEDTTFSSRFLEAVPTDIIWNEVVFNGSHSLELLEIPENVRHLKVAGAFKISGMEQFLHRPQSRQMSIRDSNMAKEILKTWSEGETKSLSGKVMSVSRLEESALEGFTESSYEELKKRCFHVHPLGWIEALMEERNGTAPNTIFHVMESGEQTVFAVESHANPLRPATHFLFV</sequence>
<name>A0AA39IPA3_9BILA</name>
<comment type="caution">
    <text evidence="1">The sequence shown here is derived from an EMBL/GenBank/DDBJ whole genome shotgun (WGS) entry which is preliminary data.</text>
</comment>
<dbReference type="Proteomes" id="UP001175271">
    <property type="component" value="Unassembled WGS sequence"/>
</dbReference>
<accession>A0AA39IPA3</accession>
<reference evidence="1" key="1">
    <citation type="submission" date="2023-06" db="EMBL/GenBank/DDBJ databases">
        <title>Genomic analysis of the entomopathogenic nematode Steinernema hermaphroditum.</title>
        <authorList>
            <person name="Schwarz E.M."/>
            <person name="Heppert J.K."/>
            <person name="Baniya A."/>
            <person name="Schwartz H.T."/>
            <person name="Tan C.-H."/>
            <person name="Antoshechkin I."/>
            <person name="Sternberg P.W."/>
            <person name="Goodrich-Blair H."/>
            <person name="Dillman A.R."/>
        </authorList>
    </citation>
    <scope>NUCLEOTIDE SEQUENCE</scope>
    <source>
        <strain evidence="1">PS9179</strain>
        <tissue evidence="1">Whole animal</tissue>
    </source>
</reference>